<comment type="caution">
    <text evidence="2">The sequence shown here is derived from an EMBL/GenBank/DDBJ whole genome shotgun (WGS) entry which is preliminary data.</text>
</comment>
<name>A0ABP7WJ64_9ACTN</name>
<evidence type="ECO:0000256" key="1">
    <source>
        <dbReference type="SAM" id="MobiDB-lite"/>
    </source>
</evidence>
<feature type="region of interest" description="Disordered" evidence="1">
    <location>
        <begin position="37"/>
        <end position="64"/>
    </location>
</feature>
<dbReference type="EMBL" id="BAAAZY010000038">
    <property type="protein sequence ID" value="GAA4090071.1"/>
    <property type="molecule type" value="Genomic_DNA"/>
</dbReference>
<sequence length="64" mass="6938">MPLPQLTAYRHDRRKQALITLSGEIDVDLTPVACCDCNDTPTAPRPAPPHRPVPPAPVLSGDVR</sequence>
<evidence type="ECO:0000313" key="2">
    <source>
        <dbReference type="EMBL" id="GAA4090071.1"/>
    </source>
</evidence>
<accession>A0ABP7WJ64</accession>
<feature type="compositionally biased region" description="Pro residues" evidence="1">
    <location>
        <begin position="43"/>
        <end position="57"/>
    </location>
</feature>
<reference evidence="3" key="1">
    <citation type="journal article" date="2019" name="Int. J. Syst. Evol. Microbiol.">
        <title>The Global Catalogue of Microorganisms (GCM) 10K type strain sequencing project: providing services to taxonomists for standard genome sequencing and annotation.</title>
        <authorList>
            <consortium name="The Broad Institute Genomics Platform"/>
            <consortium name="The Broad Institute Genome Sequencing Center for Infectious Disease"/>
            <person name="Wu L."/>
            <person name="Ma J."/>
        </authorList>
    </citation>
    <scope>NUCLEOTIDE SEQUENCE [LARGE SCALE GENOMIC DNA]</scope>
    <source>
        <strain evidence="3">JCM 16925</strain>
    </source>
</reference>
<keyword evidence="3" id="KW-1185">Reference proteome</keyword>
<organism evidence="2 3">
    <name type="scientific">Streptomyces shaanxiensis</name>
    <dbReference type="NCBI Taxonomy" id="653357"/>
    <lineage>
        <taxon>Bacteria</taxon>
        <taxon>Bacillati</taxon>
        <taxon>Actinomycetota</taxon>
        <taxon>Actinomycetes</taxon>
        <taxon>Kitasatosporales</taxon>
        <taxon>Streptomycetaceae</taxon>
        <taxon>Streptomyces</taxon>
    </lineage>
</organism>
<dbReference type="Proteomes" id="UP001499984">
    <property type="component" value="Unassembled WGS sequence"/>
</dbReference>
<protein>
    <recommendedName>
        <fullName evidence="4">Transposase</fullName>
    </recommendedName>
</protein>
<evidence type="ECO:0000313" key="3">
    <source>
        <dbReference type="Proteomes" id="UP001499984"/>
    </source>
</evidence>
<gene>
    <name evidence="2" type="ORF">GCM10022233_86760</name>
</gene>
<proteinExistence type="predicted"/>
<dbReference type="RefSeq" id="WP_345021977.1">
    <property type="nucleotide sequence ID" value="NZ_BAAAZY010000038.1"/>
</dbReference>
<evidence type="ECO:0008006" key="4">
    <source>
        <dbReference type="Google" id="ProtNLM"/>
    </source>
</evidence>